<dbReference type="InterPro" id="IPR015168">
    <property type="entry name" value="SsuA/THI5"/>
</dbReference>
<dbReference type="NCBIfam" id="NF008588">
    <property type="entry name" value="PRK11553.1"/>
    <property type="match status" value="1"/>
</dbReference>
<evidence type="ECO:0000313" key="8">
    <source>
        <dbReference type="EMBL" id="RQH07149.1"/>
    </source>
</evidence>
<dbReference type="CDD" id="cd13557">
    <property type="entry name" value="PBP2_SsuA"/>
    <property type="match status" value="1"/>
</dbReference>
<dbReference type="SUPFAM" id="SSF53850">
    <property type="entry name" value="Periplasmic binding protein-like II"/>
    <property type="match status" value="1"/>
</dbReference>
<dbReference type="OrthoDB" id="286202at2"/>
<dbReference type="GO" id="GO:0042626">
    <property type="term" value="F:ATPase-coupled transmembrane transporter activity"/>
    <property type="evidence" value="ECO:0007669"/>
    <property type="project" value="InterPro"/>
</dbReference>
<dbReference type="AlphaFoldDB" id="A0A3N6MU15"/>
<dbReference type="Proteomes" id="UP000272778">
    <property type="component" value="Unassembled WGS sequence"/>
</dbReference>
<reference evidence="8 9" key="1">
    <citation type="submission" date="2018-11" db="EMBL/GenBank/DDBJ databases">
        <title>Paraburkholderia sp. DHOA04, isolated from soil.</title>
        <authorList>
            <person name="Gao Z.-H."/>
            <person name="Qiu L.-H."/>
            <person name="Fu J.-C."/>
        </authorList>
    </citation>
    <scope>NUCLEOTIDE SEQUENCE [LARGE SCALE GENOMIC DNA]</scope>
    <source>
        <strain evidence="8 9">DHOA04</strain>
    </source>
</reference>
<dbReference type="InterPro" id="IPR010067">
    <property type="entry name" value="ABC_SsuA_sub-bd"/>
</dbReference>
<dbReference type="Gene3D" id="3.40.190.10">
    <property type="entry name" value="Periplasmic binding protein-like II"/>
    <property type="match status" value="2"/>
</dbReference>
<evidence type="ECO:0000313" key="9">
    <source>
        <dbReference type="Proteomes" id="UP000272778"/>
    </source>
</evidence>
<dbReference type="EMBL" id="RQIS01000006">
    <property type="protein sequence ID" value="RQH07149.1"/>
    <property type="molecule type" value="Genomic_DNA"/>
</dbReference>
<evidence type="ECO:0000256" key="3">
    <source>
        <dbReference type="ARBA" id="ARBA00022448"/>
    </source>
</evidence>
<dbReference type="GO" id="GO:0016020">
    <property type="term" value="C:membrane"/>
    <property type="evidence" value="ECO:0007669"/>
    <property type="project" value="InterPro"/>
</dbReference>
<comment type="similarity">
    <text evidence="2">Belongs to the bacterial solute-binding protein SsuA/TauA family.</text>
</comment>
<dbReference type="InterPro" id="IPR001638">
    <property type="entry name" value="Solute-binding_3/MltF_N"/>
</dbReference>
<evidence type="ECO:0000259" key="7">
    <source>
        <dbReference type="SMART" id="SM00062"/>
    </source>
</evidence>
<protein>
    <recommendedName>
        <fullName evidence="6">Putative aliphatic sulfonates-binding protein</fullName>
    </recommendedName>
</protein>
<dbReference type="FunFam" id="3.40.190.10:FF:000050">
    <property type="entry name" value="Sulfonate ABC transporter substrate-binding protein"/>
    <property type="match status" value="1"/>
</dbReference>
<feature type="domain" description="Solute-binding protein family 3/N-terminal" evidence="7">
    <location>
        <begin position="41"/>
        <end position="261"/>
    </location>
</feature>
<evidence type="ECO:0000256" key="5">
    <source>
        <dbReference type="ARBA" id="ARBA00055538"/>
    </source>
</evidence>
<organism evidence="8 9">
    <name type="scientific">Paraburkholderia dinghuensis</name>
    <dbReference type="NCBI Taxonomy" id="2305225"/>
    <lineage>
        <taxon>Bacteria</taxon>
        <taxon>Pseudomonadati</taxon>
        <taxon>Pseudomonadota</taxon>
        <taxon>Betaproteobacteria</taxon>
        <taxon>Burkholderiales</taxon>
        <taxon>Burkholderiaceae</taxon>
        <taxon>Paraburkholderia</taxon>
    </lineage>
</organism>
<evidence type="ECO:0000256" key="2">
    <source>
        <dbReference type="ARBA" id="ARBA00010742"/>
    </source>
</evidence>
<dbReference type="GO" id="GO:0042597">
    <property type="term" value="C:periplasmic space"/>
    <property type="evidence" value="ECO:0007669"/>
    <property type="project" value="UniProtKB-SubCell"/>
</dbReference>
<name>A0A3N6MU15_9BURK</name>
<dbReference type="PANTHER" id="PTHR30024:SF42">
    <property type="entry name" value="ALIPHATIC SULFONATES-BINDING PROTEIN-RELATED"/>
    <property type="match status" value="1"/>
</dbReference>
<keyword evidence="3" id="KW-0813">Transport</keyword>
<dbReference type="Pfam" id="PF09084">
    <property type="entry name" value="NMT1"/>
    <property type="match status" value="1"/>
</dbReference>
<gene>
    <name evidence="8" type="ORF">D1Y85_09615</name>
</gene>
<proteinExistence type="inferred from homology"/>
<dbReference type="SMART" id="SM00062">
    <property type="entry name" value="PBPb"/>
    <property type="match status" value="1"/>
</dbReference>
<keyword evidence="9" id="KW-1185">Reference proteome</keyword>
<comment type="caution">
    <text evidence="8">The sequence shown here is derived from an EMBL/GenBank/DDBJ whole genome shotgun (WGS) entry which is preliminary data.</text>
</comment>
<evidence type="ECO:0000256" key="6">
    <source>
        <dbReference type="ARBA" id="ARBA00070228"/>
    </source>
</evidence>
<comment type="subcellular location">
    <subcellularLocation>
        <location evidence="1">Periplasm</location>
    </subcellularLocation>
</comment>
<comment type="function">
    <text evidence="5">Part of a binding-protein-dependent transport system for aliphatic sulfonates. Putative binding protein.</text>
</comment>
<dbReference type="NCBIfam" id="TIGR01728">
    <property type="entry name" value="SsuA_fam"/>
    <property type="match status" value="1"/>
</dbReference>
<accession>A0A3N6MU15</accession>
<keyword evidence="4" id="KW-0732">Signal</keyword>
<sequence>MTTSLSTITQLKRHTATFLFAVLAALLFTVFQTSARAAATEIRIGWQKGSDLAVIKAKGTFENTLKQQGISVQWIEFPAGPQMLEGLNVGAIDLGAVGETPPVFAQVANANLLYAGVQPPAPAAEALLVPKSSPIKTLADLKGKRVVLNRGSNVHYLLVQLLAQAHLSYDDINVSYLKPSDAYAAFQSGNVDAWVIWDPYATAAVAQLDARVLADARGVANNHQFYIASRSFAQAHPDTLKFVLAQANNESLWIGQHEKEAAQIFASQTGLPVEVAERSLGHSTYGVKLLDADVVSSQQRIADTFFRLKLIPKQIDVASAVWRPAP</sequence>
<evidence type="ECO:0000256" key="4">
    <source>
        <dbReference type="ARBA" id="ARBA00022729"/>
    </source>
</evidence>
<dbReference type="PANTHER" id="PTHR30024">
    <property type="entry name" value="ALIPHATIC SULFONATES-BINDING PROTEIN-RELATED"/>
    <property type="match status" value="1"/>
</dbReference>
<dbReference type="RefSeq" id="WP_124151041.1">
    <property type="nucleotide sequence ID" value="NZ_RQIS01000006.1"/>
</dbReference>
<evidence type="ECO:0000256" key="1">
    <source>
        <dbReference type="ARBA" id="ARBA00004418"/>
    </source>
</evidence>